<accession>A0ABN8LEG7</accession>
<dbReference type="Proteomes" id="UP001159427">
    <property type="component" value="Unassembled WGS sequence"/>
</dbReference>
<comment type="caution">
    <text evidence="1">The sequence shown here is derived from an EMBL/GenBank/DDBJ whole genome shotgun (WGS) entry which is preliminary data.</text>
</comment>
<name>A0ABN8LEG7_9CNID</name>
<sequence length="128" mass="14524">MSDGEATAVFKSLSKQPTMKDVQDALPVLERFVVLMYDRASQCQSVNDARKVLFTQKGRTLENIPLLLMHYYNMPREWPTKLDIVGDSVWFVFQNCPLLVNGDGQDLNQMCGSLCGPPYLKHQNLARS</sequence>
<protein>
    <submittedName>
        <fullName evidence="1">Uncharacterized protein</fullName>
    </submittedName>
</protein>
<proteinExistence type="predicted"/>
<reference evidence="1 2" key="1">
    <citation type="submission" date="2022-05" db="EMBL/GenBank/DDBJ databases">
        <authorList>
            <consortium name="Genoscope - CEA"/>
            <person name="William W."/>
        </authorList>
    </citation>
    <scope>NUCLEOTIDE SEQUENCE [LARGE SCALE GENOMIC DNA]</scope>
</reference>
<organism evidence="1 2">
    <name type="scientific">Porites evermanni</name>
    <dbReference type="NCBI Taxonomy" id="104178"/>
    <lineage>
        <taxon>Eukaryota</taxon>
        <taxon>Metazoa</taxon>
        <taxon>Cnidaria</taxon>
        <taxon>Anthozoa</taxon>
        <taxon>Hexacorallia</taxon>
        <taxon>Scleractinia</taxon>
        <taxon>Fungiina</taxon>
        <taxon>Poritidae</taxon>
        <taxon>Porites</taxon>
    </lineage>
</organism>
<evidence type="ECO:0000313" key="2">
    <source>
        <dbReference type="Proteomes" id="UP001159427"/>
    </source>
</evidence>
<keyword evidence="2" id="KW-1185">Reference proteome</keyword>
<evidence type="ECO:0000313" key="1">
    <source>
        <dbReference type="EMBL" id="CAH3013832.1"/>
    </source>
</evidence>
<dbReference type="EMBL" id="CALNXI010000003">
    <property type="protein sequence ID" value="CAH3013832.1"/>
    <property type="molecule type" value="Genomic_DNA"/>
</dbReference>
<gene>
    <name evidence="1" type="ORF">PEVE_00022460</name>
</gene>